<evidence type="ECO:0000256" key="4">
    <source>
        <dbReference type="ARBA" id="ARBA00022842"/>
    </source>
</evidence>
<reference evidence="7 8" key="1">
    <citation type="submission" date="2019-05" db="EMBL/GenBank/DDBJ databases">
        <title>Georgenia *** sp. nov., and Georgenia *** sp. nov., isolated from the intestinal contents of plateau pika (Ochotona curzoniae) in the Qinghai-Tibet plateau of China.</title>
        <authorList>
            <person name="Tian Z."/>
        </authorList>
    </citation>
    <scope>NUCLEOTIDE SEQUENCE [LARGE SCALE GENOMIC DNA]</scope>
    <source>
        <strain evidence="7 8">Z294</strain>
    </source>
</reference>
<name>A0ABX5VR08_9MICO</name>
<evidence type="ECO:0000256" key="5">
    <source>
        <dbReference type="RuleBase" id="RU003476"/>
    </source>
</evidence>
<feature type="domain" description="Nudix hydrolase" evidence="6">
    <location>
        <begin position="1"/>
        <end position="123"/>
    </location>
</feature>
<evidence type="ECO:0000256" key="2">
    <source>
        <dbReference type="ARBA" id="ARBA00005582"/>
    </source>
</evidence>
<dbReference type="GO" id="GO:0016787">
    <property type="term" value="F:hydrolase activity"/>
    <property type="evidence" value="ECO:0007669"/>
    <property type="project" value="UniProtKB-KW"/>
</dbReference>
<dbReference type="SUPFAM" id="SSF55811">
    <property type="entry name" value="Nudix"/>
    <property type="match status" value="1"/>
</dbReference>
<dbReference type="InterPro" id="IPR015797">
    <property type="entry name" value="NUDIX_hydrolase-like_dom_sf"/>
</dbReference>
<dbReference type="InterPro" id="IPR020084">
    <property type="entry name" value="NUDIX_hydrolase_CS"/>
</dbReference>
<dbReference type="InterPro" id="IPR020476">
    <property type="entry name" value="Nudix_hydrolase"/>
</dbReference>
<protein>
    <submittedName>
        <fullName evidence="7">NUDIX hydrolase</fullName>
    </submittedName>
</protein>
<evidence type="ECO:0000256" key="1">
    <source>
        <dbReference type="ARBA" id="ARBA00001946"/>
    </source>
</evidence>
<dbReference type="Gene3D" id="3.90.79.10">
    <property type="entry name" value="Nucleoside Triphosphate Pyrophosphohydrolase"/>
    <property type="match status" value="1"/>
</dbReference>
<gene>
    <name evidence="7" type="ORF">FE251_06235</name>
</gene>
<proteinExistence type="inferred from homology"/>
<sequence>MAAHALVRDTPGRVLLVEPVHGATWLLPGGAVEPDEAPRAACARELREELGADLRVGRLLVLDWVAPRPGLGEGLMLVYDGGTLAGEPRLPPEELRDWRWVAPEDVPCLADAELARRVAAALGAAASGAVAELETWGSGE</sequence>
<dbReference type="PANTHER" id="PTHR43046">
    <property type="entry name" value="GDP-MANNOSE MANNOSYL HYDROLASE"/>
    <property type="match status" value="1"/>
</dbReference>
<dbReference type="Pfam" id="PF00293">
    <property type="entry name" value="NUDIX"/>
    <property type="match status" value="1"/>
</dbReference>
<comment type="similarity">
    <text evidence="2 5">Belongs to the Nudix hydrolase family.</text>
</comment>
<dbReference type="PANTHER" id="PTHR43046:SF12">
    <property type="entry name" value="GDP-MANNOSE MANNOSYL HYDROLASE"/>
    <property type="match status" value="1"/>
</dbReference>
<dbReference type="PROSITE" id="PS00893">
    <property type="entry name" value="NUDIX_BOX"/>
    <property type="match status" value="1"/>
</dbReference>
<accession>A0ABX5VR08</accession>
<evidence type="ECO:0000313" key="7">
    <source>
        <dbReference type="EMBL" id="QDB80715.1"/>
    </source>
</evidence>
<keyword evidence="3 5" id="KW-0378">Hydrolase</keyword>
<dbReference type="Proteomes" id="UP000313948">
    <property type="component" value="Chromosome"/>
</dbReference>
<dbReference type="PROSITE" id="PS51462">
    <property type="entry name" value="NUDIX"/>
    <property type="match status" value="1"/>
</dbReference>
<dbReference type="CDD" id="cd18876">
    <property type="entry name" value="NUDIX_Hydrolase"/>
    <property type="match status" value="1"/>
</dbReference>
<keyword evidence="4" id="KW-0460">Magnesium</keyword>
<dbReference type="InterPro" id="IPR000086">
    <property type="entry name" value="NUDIX_hydrolase_dom"/>
</dbReference>
<dbReference type="PRINTS" id="PR00502">
    <property type="entry name" value="NUDIXFAMILY"/>
</dbReference>
<dbReference type="EMBL" id="CP040899">
    <property type="protein sequence ID" value="QDB80715.1"/>
    <property type="molecule type" value="Genomic_DNA"/>
</dbReference>
<organism evidence="7 8">
    <name type="scientific">Georgenia wutianyii</name>
    <dbReference type="NCBI Taxonomy" id="2585135"/>
    <lineage>
        <taxon>Bacteria</taxon>
        <taxon>Bacillati</taxon>
        <taxon>Actinomycetota</taxon>
        <taxon>Actinomycetes</taxon>
        <taxon>Micrococcales</taxon>
        <taxon>Bogoriellaceae</taxon>
        <taxon>Georgenia</taxon>
    </lineage>
</organism>
<evidence type="ECO:0000313" key="8">
    <source>
        <dbReference type="Proteomes" id="UP000313948"/>
    </source>
</evidence>
<comment type="cofactor">
    <cofactor evidence="1">
        <name>Mg(2+)</name>
        <dbReference type="ChEBI" id="CHEBI:18420"/>
    </cofactor>
</comment>
<evidence type="ECO:0000259" key="6">
    <source>
        <dbReference type="PROSITE" id="PS51462"/>
    </source>
</evidence>
<evidence type="ECO:0000256" key="3">
    <source>
        <dbReference type="ARBA" id="ARBA00022801"/>
    </source>
</evidence>
<keyword evidence="8" id="KW-1185">Reference proteome</keyword>